<dbReference type="PROSITE" id="PS50883">
    <property type="entry name" value="EAL"/>
    <property type="match status" value="1"/>
</dbReference>
<dbReference type="InterPro" id="IPR050706">
    <property type="entry name" value="Cyclic-di-GMP_PDE-like"/>
</dbReference>
<sequence>MDKKLNNEEIEKGVFVINQHYEIVYMDETAKQNFPGCEQHAFCYQMLQESKTPCFDCPLKKTGHQKIENRLLYNQKLEIWMEYVAIRVEWPKEGLCTLISMHAAAPGKASSVIHAQTDGLLYAIVELHIQRDSFTMLYENLRQQPRLSQNGSLCKLLQKLCTRYVYKEDRADFEDFWNLDTLKKRIAVYSHVSCSFRILLHGAYRWMKFQITASSNEELTDTCLCLIDTMSEELPNPAAGQDYKPHYDELTRLYGKTTFERLAQERLMQDVHQEYGLVDIDIEHFKLFNDWYGIQEGDHLLMYISYQIRKKVQELNGIATRIGGDEFVMLLPQAACDVKKLEPEIIGWIQNYDASIKFLPTVGIYMIQDKTLPIAQMCDRAAIAAASRKGNYASRVAVYQDSMKKLIENRQEVLFGVKNGLDNREFVVYYQPQVSARTNRILAAEALVRWQHPQRGLLPPGEFIPILETSGFIYKLDSYVWEEVCRFLHDRLMKKLPVVPVSVNVSRVDMLQFRLCEVFTALIKKYEIPSRLLEIEITESAYAENFDQLIATVNELRACGFTVLMDDFGSGYSSLNMLSNIELDILKIDMKFLDTSNHQNTRNSSILESIT</sequence>
<dbReference type="SUPFAM" id="SSF55073">
    <property type="entry name" value="Nucleotide cyclase"/>
    <property type="match status" value="1"/>
</dbReference>
<organism evidence="3">
    <name type="scientific">Clostridium innocuum</name>
    <dbReference type="NCBI Taxonomy" id="1522"/>
    <lineage>
        <taxon>Bacteria</taxon>
        <taxon>Bacillati</taxon>
        <taxon>Bacillota</taxon>
        <taxon>Clostridia</taxon>
        <taxon>Eubacteriales</taxon>
        <taxon>Clostridiaceae</taxon>
        <taxon>Clostridium</taxon>
    </lineage>
</organism>
<feature type="domain" description="EAL" evidence="1">
    <location>
        <begin position="410"/>
        <end position="611"/>
    </location>
</feature>
<dbReference type="Gene3D" id="3.30.70.270">
    <property type="match status" value="1"/>
</dbReference>
<evidence type="ECO:0000313" key="3">
    <source>
        <dbReference type="EMBL" id="VYT15399.1"/>
    </source>
</evidence>
<feature type="domain" description="GGDEF" evidence="2">
    <location>
        <begin position="273"/>
        <end position="401"/>
    </location>
</feature>
<dbReference type="AlphaFoldDB" id="A0A6N2UD47"/>
<dbReference type="Gene3D" id="3.20.20.450">
    <property type="entry name" value="EAL domain"/>
    <property type="match status" value="1"/>
</dbReference>
<dbReference type="InterPro" id="IPR001633">
    <property type="entry name" value="EAL_dom"/>
</dbReference>
<dbReference type="PANTHER" id="PTHR33121">
    <property type="entry name" value="CYCLIC DI-GMP PHOSPHODIESTERASE PDEF"/>
    <property type="match status" value="1"/>
</dbReference>
<reference evidence="3" key="1">
    <citation type="submission" date="2019-11" db="EMBL/GenBank/DDBJ databases">
        <authorList>
            <person name="Feng L."/>
        </authorList>
    </citation>
    <scope>NUCLEOTIDE SEQUENCE</scope>
    <source>
        <strain evidence="3">CinnocuumLFYP12</strain>
    </source>
</reference>
<gene>
    <name evidence="3" type="primary">cph2_6</name>
    <name evidence="3" type="ORF">CILFYP12_01721</name>
</gene>
<evidence type="ECO:0000259" key="1">
    <source>
        <dbReference type="PROSITE" id="PS50883"/>
    </source>
</evidence>
<dbReference type="InterPro" id="IPR043128">
    <property type="entry name" value="Rev_trsase/Diguanyl_cyclase"/>
</dbReference>
<dbReference type="Pfam" id="PF00563">
    <property type="entry name" value="EAL"/>
    <property type="match status" value="1"/>
</dbReference>
<dbReference type="SMART" id="SM00052">
    <property type="entry name" value="EAL"/>
    <property type="match status" value="1"/>
</dbReference>
<proteinExistence type="predicted"/>
<dbReference type="EMBL" id="CACRTE010000024">
    <property type="protein sequence ID" value="VYT15399.1"/>
    <property type="molecule type" value="Genomic_DNA"/>
</dbReference>
<dbReference type="PROSITE" id="PS50887">
    <property type="entry name" value="GGDEF"/>
    <property type="match status" value="1"/>
</dbReference>
<dbReference type="GO" id="GO:0071111">
    <property type="term" value="F:cyclic-guanylate-specific phosphodiesterase activity"/>
    <property type="evidence" value="ECO:0007669"/>
    <property type="project" value="InterPro"/>
</dbReference>
<dbReference type="Pfam" id="PF00990">
    <property type="entry name" value="GGDEF"/>
    <property type="match status" value="1"/>
</dbReference>
<dbReference type="NCBIfam" id="TIGR00254">
    <property type="entry name" value="GGDEF"/>
    <property type="match status" value="1"/>
</dbReference>
<dbReference type="InterPro" id="IPR000160">
    <property type="entry name" value="GGDEF_dom"/>
</dbReference>
<dbReference type="InterPro" id="IPR035919">
    <property type="entry name" value="EAL_sf"/>
</dbReference>
<dbReference type="CDD" id="cd01948">
    <property type="entry name" value="EAL"/>
    <property type="match status" value="1"/>
</dbReference>
<dbReference type="SUPFAM" id="SSF141868">
    <property type="entry name" value="EAL domain-like"/>
    <property type="match status" value="1"/>
</dbReference>
<name>A0A6N2UD47_CLOIN</name>
<dbReference type="SMART" id="SM00267">
    <property type="entry name" value="GGDEF"/>
    <property type="match status" value="1"/>
</dbReference>
<accession>A0A6N2UD47</accession>
<dbReference type="PANTHER" id="PTHR33121:SF79">
    <property type="entry name" value="CYCLIC DI-GMP PHOSPHODIESTERASE PDED-RELATED"/>
    <property type="match status" value="1"/>
</dbReference>
<evidence type="ECO:0000259" key="2">
    <source>
        <dbReference type="PROSITE" id="PS50887"/>
    </source>
</evidence>
<dbReference type="InterPro" id="IPR029787">
    <property type="entry name" value="Nucleotide_cyclase"/>
</dbReference>
<dbReference type="CDD" id="cd01949">
    <property type="entry name" value="GGDEF"/>
    <property type="match status" value="1"/>
</dbReference>
<protein>
    <submittedName>
        <fullName evidence="3">Phytochrome-like protein cph2</fullName>
    </submittedName>
</protein>